<dbReference type="RefSeq" id="WP_156140321.1">
    <property type="nucleotide sequence ID" value="NZ_BBLT01000002.1"/>
</dbReference>
<dbReference type="PANTHER" id="PTHR21666:SF289">
    <property type="entry name" value="L-ALA--D-GLU ENDOPEPTIDASE"/>
    <property type="match status" value="1"/>
</dbReference>
<accession>A0A098L9U2</accession>
<sequence>MLNKKIIALSAKVDSLTTEMEQKAAFTDLIQRVISGKDEEIKSESSTSVKVVKVDEINQLSIVDSLFRKEFEKKESNVFSVKNVSFGKLSNLILFNPVSGLVKSKYNAVNQSYEVGLLVKQGESVKAVANGTVIFAGWTDRNENVIILQHEDNLMTVYKKNSVVLKKDGDAVKAGEVLGVVSDPQIGGNPNFYFELWYKGKPVNPENFITF</sequence>
<dbReference type="EMBL" id="BBLT01000002">
    <property type="protein sequence ID" value="GAL83715.1"/>
    <property type="molecule type" value="Genomic_DNA"/>
</dbReference>
<dbReference type="GO" id="GO:0004222">
    <property type="term" value="F:metalloendopeptidase activity"/>
    <property type="evidence" value="ECO:0007669"/>
    <property type="project" value="TreeGrafter"/>
</dbReference>
<dbReference type="Pfam" id="PF01551">
    <property type="entry name" value="Peptidase_M23"/>
    <property type="match status" value="1"/>
</dbReference>
<comment type="caution">
    <text evidence="3">The sequence shown here is derived from an EMBL/GenBank/DDBJ whole genome shotgun (WGS) entry which is preliminary data.</text>
</comment>
<feature type="domain" description="M23ase beta-sheet core" evidence="2">
    <location>
        <begin position="117"/>
        <end position="205"/>
    </location>
</feature>
<evidence type="ECO:0000259" key="2">
    <source>
        <dbReference type="Pfam" id="PF01551"/>
    </source>
</evidence>
<dbReference type="Proteomes" id="UP000030185">
    <property type="component" value="Unassembled WGS sequence"/>
</dbReference>
<evidence type="ECO:0000313" key="4">
    <source>
        <dbReference type="Proteomes" id="UP000030185"/>
    </source>
</evidence>
<dbReference type="eggNOG" id="COG0739">
    <property type="taxonomic scope" value="Bacteria"/>
</dbReference>
<dbReference type="InterPro" id="IPR016047">
    <property type="entry name" value="M23ase_b-sheet_dom"/>
</dbReference>
<dbReference type="STRING" id="153721.MYP_942"/>
<reference evidence="3 4" key="1">
    <citation type="submission" date="2014-09" db="EMBL/GenBank/DDBJ databases">
        <title>Sporocytophaga myxococcoides PG-01 genome sequencing.</title>
        <authorList>
            <person name="Liu L."/>
            <person name="Gao P.J."/>
            <person name="Chen G.J."/>
            <person name="Wang L.S."/>
        </authorList>
    </citation>
    <scope>NUCLEOTIDE SEQUENCE [LARGE SCALE GENOMIC DNA]</scope>
    <source>
        <strain evidence="3 4">PG-01</strain>
    </source>
</reference>
<dbReference type="PANTHER" id="PTHR21666">
    <property type="entry name" value="PEPTIDASE-RELATED"/>
    <property type="match status" value="1"/>
</dbReference>
<dbReference type="SUPFAM" id="SSF51261">
    <property type="entry name" value="Duplicated hybrid motif"/>
    <property type="match status" value="1"/>
</dbReference>
<keyword evidence="4" id="KW-1185">Reference proteome</keyword>
<dbReference type="InterPro" id="IPR050570">
    <property type="entry name" value="Cell_wall_metabolism_enzyme"/>
</dbReference>
<dbReference type="CDD" id="cd12797">
    <property type="entry name" value="M23_peptidase"/>
    <property type="match status" value="1"/>
</dbReference>
<evidence type="ECO:0000313" key="3">
    <source>
        <dbReference type="EMBL" id="GAL83715.1"/>
    </source>
</evidence>
<dbReference type="Gene3D" id="2.70.70.10">
    <property type="entry name" value="Glucose Permease (Domain IIA)"/>
    <property type="match status" value="1"/>
</dbReference>
<gene>
    <name evidence="3" type="ORF">MYP_942</name>
</gene>
<name>A0A098L9U2_9BACT</name>
<dbReference type="OrthoDB" id="9814377at2"/>
<evidence type="ECO:0000256" key="1">
    <source>
        <dbReference type="ARBA" id="ARBA00022729"/>
    </source>
</evidence>
<dbReference type="AlphaFoldDB" id="A0A098L9U2"/>
<keyword evidence="1" id="KW-0732">Signal</keyword>
<dbReference type="InterPro" id="IPR011055">
    <property type="entry name" value="Dup_hybrid_motif"/>
</dbReference>
<proteinExistence type="predicted"/>
<organism evidence="3 4">
    <name type="scientific">Sporocytophaga myxococcoides</name>
    <dbReference type="NCBI Taxonomy" id="153721"/>
    <lineage>
        <taxon>Bacteria</taxon>
        <taxon>Pseudomonadati</taxon>
        <taxon>Bacteroidota</taxon>
        <taxon>Cytophagia</taxon>
        <taxon>Cytophagales</taxon>
        <taxon>Cytophagaceae</taxon>
        <taxon>Sporocytophaga</taxon>
    </lineage>
</organism>
<protein>
    <submittedName>
        <fullName evidence="3">Septal ring factor</fullName>
    </submittedName>
</protein>